<dbReference type="AlphaFoldDB" id="A0AAU7F429"/>
<proteinExistence type="predicted"/>
<dbReference type="GO" id="GO:0016747">
    <property type="term" value="F:acyltransferase activity, transferring groups other than amino-acyl groups"/>
    <property type="evidence" value="ECO:0007669"/>
    <property type="project" value="InterPro"/>
</dbReference>
<evidence type="ECO:0000313" key="2">
    <source>
        <dbReference type="EMBL" id="XBL98895.1"/>
    </source>
</evidence>
<protein>
    <submittedName>
        <fullName evidence="2">GNAT family N-acetyltransferase</fullName>
    </submittedName>
</protein>
<name>A0AAU7F429_9PSED</name>
<dbReference type="EMBL" id="CP157354">
    <property type="protein sequence ID" value="XBL98895.1"/>
    <property type="molecule type" value="Genomic_DNA"/>
</dbReference>
<reference evidence="2" key="1">
    <citation type="submission" date="2024-05" db="EMBL/GenBank/DDBJ databases">
        <title>Draft genome sequence of Pseudomonas iranensis M7D1.</title>
        <authorList>
            <person name="Miller S.L."/>
            <person name="Nsubuga A."/>
            <person name="Lu N."/>
            <person name="King J."/>
            <person name="Shears P."/>
            <person name="Lawson P.A."/>
        </authorList>
    </citation>
    <scope>NUCLEOTIDE SEQUENCE</scope>
    <source>
        <strain evidence="2">M7D1</strain>
    </source>
</reference>
<evidence type="ECO:0000259" key="1">
    <source>
        <dbReference type="PROSITE" id="PS51186"/>
    </source>
</evidence>
<sequence>MNLRIELTQSPTEEQRQAILQPLIEYNDAQTGGSKSEPFALMVKDQNGAILGGLYGRMIFRWMFIELLSVPEQGRGQGIGSKLMAQAEALAKEKNCYGLWLDTFDFQAPEFYRKLGFSQFGEIVDYPPGHKRHYFQKRLID</sequence>
<feature type="domain" description="N-acetyltransferase" evidence="1">
    <location>
        <begin position="1"/>
        <end position="141"/>
    </location>
</feature>
<dbReference type="CDD" id="cd04301">
    <property type="entry name" value="NAT_SF"/>
    <property type="match status" value="1"/>
</dbReference>
<accession>A0AAU7F429</accession>
<dbReference type="PROSITE" id="PS51186">
    <property type="entry name" value="GNAT"/>
    <property type="match status" value="1"/>
</dbReference>
<gene>
    <name evidence="2" type="ORF">ABHN08_13350</name>
</gene>
<organism evidence="2">
    <name type="scientific">Pseudomonas iranensis</name>
    <dbReference type="NCBI Taxonomy" id="2745503"/>
    <lineage>
        <taxon>Bacteria</taxon>
        <taxon>Pseudomonadati</taxon>
        <taxon>Pseudomonadota</taxon>
        <taxon>Gammaproteobacteria</taxon>
        <taxon>Pseudomonadales</taxon>
        <taxon>Pseudomonadaceae</taxon>
        <taxon>Pseudomonas</taxon>
    </lineage>
</organism>
<dbReference type="Gene3D" id="3.40.630.30">
    <property type="match status" value="1"/>
</dbReference>
<dbReference type="SUPFAM" id="SSF55729">
    <property type="entry name" value="Acyl-CoA N-acyltransferases (Nat)"/>
    <property type="match status" value="1"/>
</dbReference>
<dbReference type="Pfam" id="PF00583">
    <property type="entry name" value="Acetyltransf_1"/>
    <property type="match status" value="1"/>
</dbReference>
<dbReference type="InterPro" id="IPR000182">
    <property type="entry name" value="GNAT_dom"/>
</dbReference>
<dbReference type="InterPro" id="IPR016181">
    <property type="entry name" value="Acyl_CoA_acyltransferase"/>
</dbReference>